<dbReference type="PATRIC" id="fig|324602.8.peg.3600"/>
<dbReference type="InterPro" id="IPR002035">
    <property type="entry name" value="VWF_A"/>
</dbReference>
<feature type="transmembrane region" description="Helical" evidence="1">
    <location>
        <begin position="6"/>
        <end position="24"/>
    </location>
</feature>
<dbReference type="CDD" id="cd00198">
    <property type="entry name" value="vWFA"/>
    <property type="match status" value="1"/>
</dbReference>
<protein>
    <submittedName>
        <fullName evidence="3">von Willebrand factor type A</fullName>
    </submittedName>
</protein>
<dbReference type="PANTHER" id="PTHR37464:SF1">
    <property type="entry name" value="BLL2463 PROTEIN"/>
    <property type="match status" value="1"/>
</dbReference>
<dbReference type="EMBL" id="CP000909">
    <property type="protein sequence ID" value="ABY36385.1"/>
    <property type="molecule type" value="Genomic_DNA"/>
</dbReference>
<feature type="domain" description="VWFA" evidence="2">
    <location>
        <begin position="87"/>
        <end position="248"/>
    </location>
</feature>
<proteinExistence type="predicted"/>
<dbReference type="KEGG" id="cau:Caur_3190"/>
<organism evidence="3 4">
    <name type="scientific">Chloroflexus aurantiacus (strain ATCC 29366 / DSM 635 / J-10-fl)</name>
    <dbReference type="NCBI Taxonomy" id="324602"/>
    <lineage>
        <taxon>Bacteria</taxon>
        <taxon>Bacillati</taxon>
        <taxon>Chloroflexota</taxon>
        <taxon>Chloroflexia</taxon>
        <taxon>Chloroflexales</taxon>
        <taxon>Chloroflexineae</taxon>
        <taxon>Chloroflexaceae</taxon>
        <taxon>Chloroflexus</taxon>
    </lineage>
</organism>
<keyword evidence="1" id="KW-0472">Membrane</keyword>
<evidence type="ECO:0000259" key="2">
    <source>
        <dbReference type="SMART" id="SM00327"/>
    </source>
</evidence>
<dbReference type="InterPro" id="IPR024163">
    <property type="entry name" value="Aerotolerance_reg_N"/>
</dbReference>
<dbReference type="PANTHER" id="PTHR37464">
    <property type="entry name" value="BLL2463 PROTEIN"/>
    <property type="match status" value="1"/>
</dbReference>
<feature type="transmembrane region" description="Helical" evidence="1">
    <location>
        <begin position="589"/>
        <end position="608"/>
    </location>
</feature>
<dbReference type="InParanoid" id="A9WI93"/>
<dbReference type="SUPFAM" id="SSF53300">
    <property type="entry name" value="vWA-like"/>
    <property type="match status" value="1"/>
</dbReference>
<dbReference type="RefSeq" id="WP_012259038.1">
    <property type="nucleotide sequence ID" value="NC_010175.1"/>
</dbReference>
<keyword evidence="1" id="KW-0812">Transmembrane</keyword>
<dbReference type="STRING" id="324602.Caur_3190"/>
<dbReference type="Gene3D" id="3.40.50.410">
    <property type="entry name" value="von Willebrand factor, type A domain"/>
    <property type="match status" value="1"/>
</dbReference>
<dbReference type="Pfam" id="PF07584">
    <property type="entry name" value="BatA"/>
    <property type="match status" value="1"/>
</dbReference>
<evidence type="ECO:0000256" key="1">
    <source>
        <dbReference type="SAM" id="Phobius"/>
    </source>
</evidence>
<reference evidence="4" key="1">
    <citation type="journal article" date="2011" name="BMC Genomics">
        <title>Complete genome sequence of the filamentous anoxygenic phototrophic bacterium Chloroflexus aurantiacus.</title>
        <authorList>
            <person name="Tang K.H."/>
            <person name="Barry K."/>
            <person name="Chertkov O."/>
            <person name="Dalin E."/>
            <person name="Han C.S."/>
            <person name="Hauser L.J."/>
            <person name="Honchak B.M."/>
            <person name="Karbach L.E."/>
            <person name="Land M.L."/>
            <person name="Lapidus A."/>
            <person name="Larimer F.W."/>
            <person name="Mikhailova N."/>
            <person name="Pitluck S."/>
            <person name="Pierson B.K."/>
            <person name="Blankenship R.E."/>
        </authorList>
    </citation>
    <scope>NUCLEOTIDE SEQUENCE [LARGE SCALE GENOMIC DNA]</scope>
    <source>
        <strain evidence="4">ATCC 29366 / DSM 635 / J-10-fl</strain>
    </source>
</reference>
<keyword evidence="4" id="KW-1185">Reference proteome</keyword>
<gene>
    <name evidence="3" type="ordered locus">Caur_3190</name>
</gene>
<keyword evidence="1" id="KW-1133">Transmembrane helix</keyword>
<dbReference type="SMART" id="SM00327">
    <property type="entry name" value="VWA"/>
    <property type="match status" value="1"/>
</dbReference>
<dbReference type="AlphaFoldDB" id="A9WI93"/>
<accession>A9WI93</accession>
<dbReference type="eggNOG" id="COG2304">
    <property type="taxonomic scope" value="Bacteria"/>
</dbReference>
<evidence type="ECO:0000313" key="4">
    <source>
        <dbReference type="Proteomes" id="UP000002008"/>
    </source>
</evidence>
<dbReference type="Pfam" id="PF13519">
    <property type="entry name" value="VWA_2"/>
    <property type="match status" value="1"/>
</dbReference>
<evidence type="ECO:0000313" key="3">
    <source>
        <dbReference type="EMBL" id="ABY36385.1"/>
    </source>
</evidence>
<feature type="transmembrane region" description="Helical" evidence="1">
    <location>
        <begin position="56"/>
        <end position="75"/>
    </location>
</feature>
<sequence length="617" mass="66924">MTLLAPLGLLALLALPVIVILHLIQSRRRRVEVPSLLLWQQLPLQPIARRRRRLRLTLLLFLHLLAAFLIGMAIAQPQITWPWLGSPRNLAIIIDTSTSMALVEDGRSRLDQARQQAATLIGQMRGSDQVILISAGPQARLIDRGQVVDRERLLAALVALRIEGAGSDVTGALTIAETFLIDQPGAGVVMLTDGALPPPDLTARQLPIRVEVLGTVQANRAVVTLAAQPGPANEVHIYARLLNAGDRFFRGPVRLWIDDQNSLTETVTMQAGATLELTWTLPGPARQVRLEIAGNDGLPLDDTATVVMNNQQPVRVLLVGSDVEALTRALQAMPDVTLTTISSATYNPDQAPLADVTVLVNTLPSRWPEGGVLVINPPDGSLLAVQGRAPAEATVTLTPAGETLLRDINLSGVNWGSVVLGNPPDWLTPLAFSGNHPLILRGRFERSDVAVWNFDLTDHPITRRLAFPLLVARTIRDLAPPVLPTAVTFGTPVIYATDLRTTDLEVRHPDGVRDVMTIQPALPVALEPSQAGLYQVRELSGGQVLREAQIPVNAGSLLESDVTPRIDNTTVNPTFAPMPATRTPVPQPVWSWLVIAAIGILVAEWLYIQRRPIQEGR</sequence>
<name>A9WI93_CHLAA</name>
<dbReference type="EnsemblBacteria" id="ABY36385">
    <property type="protein sequence ID" value="ABY36385"/>
    <property type="gene ID" value="Caur_3190"/>
</dbReference>
<dbReference type="Proteomes" id="UP000002008">
    <property type="component" value="Chromosome"/>
</dbReference>
<dbReference type="InterPro" id="IPR036465">
    <property type="entry name" value="vWFA_dom_sf"/>
</dbReference>
<dbReference type="HOGENOM" id="CLU_026368_0_0_0"/>